<dbReference type="GO" id="GO:0003700">
    <property type="term" value="F:DNA-binding transcription factor activity"/>
    <property type="evidence" value="ECO:0007669"/>
    <property type="project" value="InterPro"/>
</dbReference>
<reference evidence="5 6" key="1">
    <citation type="journal article" date="2011" name="Stand. Genomic Sci.">
        <title>Non-contiguous finished genome sequence and contextual data of the filamentous soil bacterium Ktedonobacter racemifer type strain (SOSP1-21).</title>
        <authorList>
            <person name="Chang Y.J."/>
            <person name="Land M."/>
            <person name="Hauser L."/>
            <person name="Chertkov O."/>
            <person name="Del Rio T.G."/>
            <person name="Nolan M."/>
            <person name="Copeland A."/>
            <person name="Tice H."/>
            <person name="Cheng J.F."/>
            <person name="Lucas S."/>
            <person name="Han C."/>
            <person name="Goodwin L."/>
            <person name="Pitluck S."/>
            <person name="Ivanova N."/>
            <person name="Ovchinikova G."/>
            <person name="Pati A."/>
            <person name="Chen A."/>
            <person name="Palaniappan K."/>
            <person name="Mavromatis K."/>
            <person name="Liolios K."/>
            <person name="Brettin T."/>
            <person name="Fiebig A."/>
            <person name="Rohde M."/>
            <person name="Abt B."/>
            <person name="Goker M."/>
            <person name="Detter J.C."/>
            <person name="Woyke T."/>
            <person name="Bristow J."/>
            <person name="Eisen J.A."/>
            <person name="Markowitz V."/>
            <person name="Hugenholtz P."/>
            <person name="Kyrpides N.C."/>
            <person name="Klenk H.P."/>
            <person name="Lapidus A."/>
        </authorList>
    </citation>
    <scope>NUCLEOTIDE SEQUENCE [LARGE SCALE GENOMIC DNA]</scope>
    <source>
        <strain evidence="6">DSM 44963</strain>
    </source>
</reference>
<dbReference type="AlphaFoldDB" id="D6TYF5"/>
<keyword evidence="2" id="KW-0238">DNA-binding</keyword>
<dbReference type="PROSITE" id="PS01124">
    <property type="entry name" value="HTH_ARAC_FAMILY_2"/>
    <property type="match status" value="1"/>
</dbReference>
<dbReference type="STRING" id="485913.Krac_4175"/>
<dbReference type="Proteomes" id="UP000004508">
    <property type="component" value="Unassembled WGS sequence"/>
</dbReference>
<proteinExistence type="predicted"/>
<keyword evidence="1" id="KW-0805">Transcription regulation</keyword>
<accession>D6TYF5</accession>
<evidence type="ECO:0000259" key="4">
    <source>
        <dbReference type="PROSITE" id="PS01124"/>
    </source>
</evidence>
<dbReference type="SMART" id="SM00342">
    <property type="entry name" value="HTH_ARAC"/>
    <property type="match status" value="1"/>
</dbReference>
<dbReference type="Pfam" id="PF12833">
    <property type="entry name" value="HTH_18"/>
    <property type="match status" value="1"/>
</dbReference>
<dbReference type="InterPro" id="IPR046532">
    <property type="entry name" value="DUF6597"/>
</dbReference>
<dbReference type="GO" id="GO:0043565">
    <property type="term" value="F:sequence-specific DNA binding"/>
    <property type="evidence" value="ECO:0007669"/>
    <property type="project" value="InterPro"/>
</dbReference>
<dbReference type="InterPro" id="IPR018060">
    <property type="entry name" value="HTH_AraC"/>
</dbReference>
<dbReference type="PANTHER" id="PTHR46796">
    <property type="entry name" value="HTH-TYPE TRANSCRIPTIONAL ACTIVATOR RHAS-RELATED"/>
    <property type="match status" value="1"/>
</dbReference>
<sequence>MPVAGLKEICTRLHLAIHHTFHPRPPLSAFIKSFWYYQGERPAHTRERRLPDGSVALIINLHDDLTRIYDPHNPDQFQDYCGSVISGAHSAFTLIDTLSLTSVIGVDFKPGGAWPFLPLPASELHNQVVSLEIIWGQEAHSLRERLLAAATPQRQFSLLEQFLLSRLIGTREAHPAITFATQALHDVSSGQTISSIIEQIGIGQTRFLQVFREAVGLTPKQFYRVLRFQEALRRLEQESPERLSRLAMDCGYYDQAHFIHDFQDFSGLTPRSYQAQRSEYRNHIILPN</sequence>
<evidence type="ECO:0000256" key="3">
    <source>
        <dbReference type="ARBA" id="ARBA00023163"/>
    </source>
</evidence>
<dbReference type="InterPro" id="IPR009057">
    <property type="entry name" value="Homeodomain-like_sf"/>
</dbReference>
<comment type="caution">
    <text evidence="5">The sequence shown here is derived from an EMBL/GenBank/DDBJ whole genome shotgun (WGS) entry which is preliminary data.</text>
</comment>
<dbReference type="PANTHER" id="PTHR46796:SF13">
    <property type="entry name" value="HTH-TYPE TRANSCRIPTIONAL ACTIVATOR RHAS"/>
    <property type="match status" value="1"/>
</dbReference>
<protein>
    <submittedName>
        <fullName evidence="5">Transcriptional regulator, AraC family</fullName>
    </submittedName>
</protein>
<keyword evidence="3" id="KW-0804">Transcription</keyword>
<evidence type="ECO:0000256" key="2">
    <source>
        <dbReference type="ARBA" id="ARBA00023125"/>
    </source>
</evidence>
<dbReference type="SUPFAM" id="SSF46689">
    <property type="entry name" value="Homeodomain-like"/>
    <property type="match status" value="1"/>
</dbReference>
<dbReference type="Pfam" id="PF20240">
    <property type="entry name" value="DUF6597"/>
    <property type="match status" value="1"/>
</dbReference>
<organism evidence="5 6">
    <name type="scientific">Ktedonobacter racemifer DSM 44963</name>
    <dbReference type="NCBI Taxonomy" id="485913"/>
    <lineage>
        <taxon>Bacteria</taxon>
        <taxon>Bacillati</taxon>
        <taxon>Chloroflexota</taxon>
        <taxon>Ktedonobacteria</taxon>
        <taxon>Ktedonobacterales</taxon>
        <taxon>Ktedonobacteraceae</taxon>
        <taxon>Ktedonobacter</taxon>
    </lineage>
</organism>
<name>D6TYF5_KTERA</name>
<dbReference type="eggNOG" id="COG2207">
    <property type="taxonomic scope" value="Bacteria"/>
</dbReference>
<keyword evidence="6" id="KW-1185">Reference proteome</keyword>
<evidence type="ECO:0000256" key="1">
    <source>
        <dbReference type="ARBA" id="ARBA00023015"/>
    </source>
</evidence>
<dbReference type="EMBL" id="ADVG01000003">
    <property type="protein sequence ID" value="EFH83235.1"/>
    <property type="molecule type" value="Genomic_DNA"/>
</dbReference>
<evidence type="ECO:0000313" key="5">
    <source>
        <dbReference type="EMBL" id="EFH83235.1"/>
    </source>
</evidence>
<gene>
    <name evidence="5" type="ORF">Krac_4175</name>
</gene>
<dbReference type="InterPro" id="IPR050204">
    <property type="entry name" value="AraC_XylS_family_regulators"/>
</dbReference>
<feature type="domain" description="HTH araC/xylS-type" evidence="4">
    <location>
        <begin position="174"/>
        <end position="276"/>
    </location>
</feature>
<dbReference type="InParanoid" id="D6TYF5"/>
<evidence type="ECO:0000313" key="6">
    <source>
        <dbReference type="Proteomes" id="UP000004508"/>
    </source>
</evidence>
<dbReference type="Gene3D" id="1.10.10.60">
    <property type="entry name" value="Homeodomain-like"/>
    <property type="match status" value="1"/>
</dbReference>